<dbReference type="AlphaFoldDB" id="D8R8G2"/>
<dbReference type="EMBL" id="GL377573">
    <property type="protein sequence ID" value="EFJ31689.1"/>
    <property type="molecule type" value="Genomic_DNA"/>
</dbReference>
<organism evidence="2">
    <name type="scientific">Selaginella moellendorffii</name>
    <name type="common">Spikemoss</name>
    <dbReference type="NCBI Taxonomy" id="88036"/>
    <lineage>
        <taxon>Eukaryota</taxon>
        <taxon>Viridiplantae</taxon>
        <taxon>Streptophyta</taxon>
        <taxon>Embryophyta</taxon>
        <taxon>Tracheophyta</taxon>
        <taxon>Lycopodiopsida</taxon>
        <taxon>Selaginellales</taxon>
        <taxon>Selaginellaceae</taxon>
        <taxon>Selaginella</taxon>
    </lineage>
</organism>
<dbReference type="Gramene" id="EFJ31689">
    <property type="protein sequence ID" value="EFJ31689"/>
    <property type="gene ID" value="SELMODRAFT_87772"/>
</dbReference>
<proteinExistence type="predicted"/>
<dbReference type="eggNOG" id="ENOG502QRC4">
    <property type="taxonomic scope" value="Eukaryota"/>
</dbReference>
<dbReference type="InterPro" id="IPR011009">
    <property type="entry name" value="Kinase-like_dom_sf"/>
</dbReference>
<evidence type="ECO:0000313" key="1">
    <source>
        <dbReference type="EMBL" id="EFJ31689.1"/>
    </source>
</evidence>
<reference evidence="1 2" key="1">
    <citation type="journal article" date="2011" name="Science">
        <title>The Selaginella genome identifies genetic changes associated with the evolution of vascular plants.</title>
        <authorList>
            <person name="Banks J.A."/>
            <person name="Nishiyama T."/>
            <person name="Hasebe M."/>
            <person name="Bowman J.L."/>
            <person name="Gribskov M."/>
            <person name="dePamphilis C."/>
            <person name="Albert V.A."/>
            <person name="Aono N."/>
            <person name="Aoyama T."/>
            <person name="Ambrose B.A."/>
            <person name="Ashton N.W."/>
            <person name="Axtell M.J."/>
            <person name="Barker E."/>
            <person name="Barker M.S."/>
            <person name="Bennetzen J.L."/>
            <person name="Bonawitz N.D."/>
            <person name="Chapple C."/>
            <person name="Cheng C."/>
            <person name="Correa L.G."/>
            <person name="Dacre M."/>
            <person name="DeBarry J."/>
            <person name="Dreyer I."/>
            <person name="Elias M."/>
            <person name="Engstrom E.M."/>
            <person name="Estelle M."/>
            <person name="Feng L."/>
            <person name="Finet C."/>
            <person name="Floyd S.K."/>
            <person name="Frommer W.B."/>
            <person name="Fujita T."/>
            <person name="Gramzow L."/>
            <person name="Gutensohn M."/>
            <person name="Harholt J."/>
            <person name="Hattori M."/>
            <person name="Heyl A."/>
            <person name="Hirai T."/>
            <person name="Hiwatashi Y."/>
            <person name="Ishikawa M."/>
            <person name="Iwata M."/>
            <person name="Karol K.G."/>
            <person name="Koehler B."/>
            <person name="Kolukisaoglu U."/>
            <person name="Kubo M."/>
            <person name="Kurata T."/>
            <person name="Lalonde S."/>
            <person name="Li K."/>
            <person name="Li Y."/>
            <person name="Litt A."/>
            <person name="Lyons E."/>
            <person name="Manning G."/>
            <person name="Maruyama T."/>
            <person name="Michael T.P."/>
            <person name="Mikami K."/>
            <person name="Miyazaki S."/>
            <person name="Morinaga S."/>
            <person name="Murata T."/>
            <person name="Mueller-Roeber B."/>
            <person name="Nelson D.R."/>
            <person name="Obara M."/>
            <person name="Oguri Y."/>
            <person name="Olmstead R.G."/>
            <person name="Onodera N."/>
            <person name="Petersen B.L."/>
            <person name="Pils B."/>
            <person name="Prigge M."/>
            <person name="Rensing S.A."/>
            <person name="Riano-Pachon D.M."/>
            <person name="Roberts A.W."/>
            <person name="Sato Y."/>
            <person name="Scheller H.V."/>
            <person name="Schulz B."/>
            <person name="Schulz C."/>
            <person name="Shakirov E.V."/>
            <person name="Shibagaki N."/>
            <person name="Shinohara N."/>
            <person name="Shippen D.E."/>
            <person name="Soerensen I."/>
            <person name="Sotooka R."/>
            <person name="Sugimoto N."/>
            <person name="Sugita M."/>
            <person name="Sumikawa N."/>
            <person name="Tanurdzic M."/>
            <person name="Theissen G."/>
            <person name="Ulvskov P."/>
            <person name="Wakazuki S."/>
            <person name="Weng J.K."/>
            <person name="Willats W.W."/>
            <person name="Wipf D."/>
            <person name="Wolf P.G."/>
            <person name="Yang L."/>
            <person name="Zimmer A.D."/>
            <person name="Zhu Q."/>
            <person name="Mitros T."/>
            <person name="Hellsten U."/>
            <person name="Loque D."/>
            <person name="Otillar R."/>
            <person name="Salamov A."/>
            <person name="Schmutz J."/>
            <person name="Shapiro H."/>
            <person name="Lindquist E."/>
            <person name="Lucas S."/>
            <person name="Rokhsar D."/>
            <person name="Grigoriev I.V."/>
        </authorList>
    </citation>
    <scope>NUCLEOTIDE SEQUENCE [LARGE SCALE GENOMIC DNA]</scope>
</reference>
<dbReference type="SUPFAM" id="SSF56112">
    <property type="entry name" value="Protein kinase-like (PK-like)"/>
    <property type="match status" value="1"/>
</dbReference>
<evidence type="ECO:0000313" key="2">
    <source>
        <dbReference type="Proteomes" id="UP000001514"/>
    </source>
</evidence>
<dbReference type="KEGG" id="smo:SELMODRAFT_87772"/>
<evidence type="ECO:0008006" key="3">
    <source>
        <dbReference type="Google" id="ProtNLM"/>
    </source>
</evidence>
<dbReference type="HOGENOM" id="CLU_041975_1_0_1"/>
<accession>D8R8G2</accession>
<dbReference type="GO" id="GO:0009507">
    <property type="term" value="C:chloroplast"/>
    <property type="evidence" value="ECO:0000318"/>
    <property type="project" value="GO_Central"/>
</dbReference>
<dbReference type="PANTHER" id="PTHR36796:SF1">
    <property type="entry name" value="PROTEIN KINASE SUPERFAMILY PROTEIN"/>
    <property type="match status" value="1"/>
</dbReference>
<dbReference type="PANTHER" id="PTHR36796">
    <property type="entry name" value="PROTEIN KINASE SUPERFAMILY PROTEIN"/>
    <property type="match status" value="1"/>
</dbReference>
<dbReference type="Proteomes" id="UP000001514">
    <property type="component" value="Unassembled WGS sequence"/>
</dbReference>
<dbReference type="STRING" id="88036.D8R8G2"/>
<keyword evidence="2" id="KW-1185">Reference proteome</keyword>
<name>D8R8G2_SELML</name>
<gene>
    <name evidence="1" type="ORF">SELMODRAFT_87772</name>
</gene>
<dbReference type="InParanoid" id="D8R8G2"/>
<protein>
    <recommendedName>
        <fullName evidence="3">Protein kinase domain-containing protein</fullName>
    </recommendedName>
</protein>
<sequence>MVSPASAFCGSERAGLPACKSYSGRRKIHRCHCVFATMDVFSSDDIVLESLLGTYGYMSISRFFEFLFFVSYVRRGHFFLFYDPPKLDGGIESMTTSLNVKRFGGQEVDAGNVETRLYSGRVRRGPNTGTRILLKVSLSGSKCRWYEADMMAANELSSHAILQDSSMGKTCENIIVLLGGFETRTGEQACKTSSRQWLVFRNDGIKSGADYAMAAGVLQRRHAFIRKLLAGAFTGLSFMHARGQLHQSLGPASVILNNETLFRGADPKFGALSDNLWRRAAAAGARTIFERKAFGIADDIYCMMDDRWEEAVKFLDLDNKAGWELLQVMLNPDYRQRPIADAVLCHRFMTG</sequence>
<dbReference type="FunCoup" id="D8R8G2">
    <property type="interactions" value="1305"/>
</dbReference>